<protein>
    <submittedName>
        <fullName evidence="1">Uncharacterized protein</fullName>
    </submittedName>
</protein>
<keyword evidence="2" id="KW-1185">Reference proteome</keyword>
<dbReference type="STRING" id="84724.SAMN04488564_108147"/>
<organism evidence="1 2">
    <name type="scientific">Lentzea waywayandensis</name>
    <dbReference type="NCBI Taxonomy" id="84724"/>
    <lineage>
        <taxon>Bacteria</taxon>
        <taxon>Bacillati</taxon>
        <taxon>Actinomycetota</taxon>
        <taxon>Actinomycetes</taxon>
        <taxon>Pseudonocardiales</taxon>
        <taxon>Pseudonocardiaceae</taxon>
        <taxon>Lentzea</taxon>
    </lineage>
</organism>
<dbReference type="Proteomes" id="UP000198583">
    <property type="component" value="Unassembled WGS sequence"/>
</dbReference>
<dbReference type="RefSeq" id="WP_093601002.1">
    <property type="nucleotide sequence ID" value="NZ_FOYL01000008.1"/>
</dbReference>
<accession>A0A1I6F4R7</accession>
<dbReference type="InterPro" id="IPR040871">
    <property type="entry name" value="HopA1"/>
</dbReference>
<gene>
    <name evidence="1" type="ORF">SAMN04488564_108147</name>
</gene>
<evidence type="ECO:0000313" key="2">
    <source>
        <dbReference type="Proteomes" id="UP000198583"/>
    </source>
</evidence>
<evidence type="ECO:0000313" key="1">
    <source>
        <dbReference type="EMBL" id="SFR24928.1"/>
    </source>
</evidence>
<proteinExistence type="predicted"/>
<dbReference type="AlphaFoldDB" id="A0A1I6F4R7"/>
<name>A0A1I6F4R7_9PSEU</name>
<sequence>MRDRLATALSTLTVDLTFAVDDLADGLYAQLHTGHTRDRLSPKRDRQLEALLTAAVPHETTTVTGVLKGRSAGRVLVELDDVLVWFPEDTVEGEHVRVPAVRPALSPGFLYVTSSRPAEFTDALQRVYVHVTNADDAPEVWRAVLTALERAEVTYHAKILSRREEYPRRDALVVYLPGLGADLVASAVLGLPGIGTETSVFADELAPGVAVAEEPNDTRLGMSGLSFGQHRSRVLAQALLHTGEEPRELVVAREFTLAGIDPANPARNLVAS</sequence>
<reference evidence="2" key="1">
    <citation type="submission" date="2016-10" db="EMBL/GenBank/DDBJ databases">
        <authorList>
            <person name="Varghese N."/>
            <person name="Submissions S."/>
        </authorList>
    </citation>
    <scope>NUCLEOTIDE SEQUENCE [LARGE SCALE GENOMIC DNA]</scope>
    <source>
        <strain evidence="2">DSM 44232</strain>
    </source>
</reference>
<dbReference type="Pfam" id="PF17914">
    <property type="entry name" value="HopA1"/>
    <property type="match status" value="1"/>
</dbReference>
<dbReference type="OrthoDB" id="2408361at2"/>
<dbReference type="EMBL" id="FOYL01000008">
    <property type="protein sequence ID" value="SFR24928.1"/>
    <property type="molecule type" value="Genomic_DNA"/>
</dbReference>